<evidence type="ECO:0000313" key="3">
    <source>
        <dbReference type="Proteomes" id="UP000030641"/>
    </source>
</evidence>
<proteinExistence type="predicted"/>
<organism evidence="2 3">
    <name type="scientific">Aureobasidium subglaciale (strain EXF-2481)</name>
    <name type="common">Aureobasidium pullulans var. subglaciale</name>
    <dbReference type="NCBI Taxonomy" id="1043005"/>
    <lineage>
        <taxon>Eukaryota</taxon>
        <taxon>Fungi</taxon>
        <taxon>Dikarya</taxon>
        <taxon>Ascomycota</taxon>
        <taxon>Pezizomycotina</taxon>
        <taxon>Dothideomycetes</taxon>
        <taxon>Dothideomycetidae</taxon>
        <taxon>Dothideales</taxon>
        <taxon>Saccotheciaceae</taxon>
        <taxon>Aureobasidium</taxon>
    </lineage>
</organism>
<dbReference type="RefSeq" id="XP_013345719.1">
    <property type="nucleotide sequence ID" value="XM_013490265.1"/>
</dbReference>
<name>A0A074ZFW5_AURSE</name>
<dbReference type="Proteomes" id="UP000030641">
    <property type="component" value="Unassembled WGS sequence"/>
</dbReference>
<dbReference type="GeneID" id="25364792"/>
<feature type="region of interest" description="Disordered" evidence="1">
    <location>
        <begin position="350"/>
        <end position="373"/>
    </location>
</feature>
<dbReference type="HOGENOM" id="CLU_432095_0_0_1"/>
<feature type="region of interest" description="Disordered" evidence="1">
    <location>
        <begin position="1"/>
        <end position="26"/>
    </location>
</feature>
<accession>A0A074ZFW5</accession>
<evidence type="ECO:0000256" key="1">
    <source>
        <dbReference type="SAM" id="MobiDB-lite"/>
    </source>
</evidence>
<feature type="compositionally biased region" description="Low complexity" evidence="1">
    <location>
        <begin position="303"/>
        <end position="319"/>
    </location>
</feature>
<feature type="compositionally biased region" description="Polar residues" evidence="1">
    <location>
        <begin position="270"/>
        <end position="279"/>
    </location>
</feature>
<feature type="compositionally biased region" description="Basic and acidic residues" evidence="1">
    <location>
        <begin position="253"/>
        <end position="265"/>
    </location>
</feature>
<feature type="region of interest" description="Disordered" evidence="1">
    <location>
        <begin position="239"/>
        <end position="337"/>
    </location>
</feature>
<feature type="compositionally biased region" description="Polar residues" evidence="1">
    <location>
        <begin position="320"/>
        <end position="332"/>
    </location>
</feature>
<gene>
    <name evidence="2" type="ORF">AUEXF2481DRAFT_3311</name>
</gene>
<dbReference type="OrthoDB" id="3909797at2759"/>
<dbReference type="EMBL" id="KL584754">
    <property type="protein sequence ID" value="KEQ97506.1"/>
    <property type="molecule type" value="Genomic_DNA"/>
</dbReference>
<evidence type="ECO:0000313" key="2">
    <source>
        <dbReference type="EMBL" id="KEQ97506.1"/>
    </source>
</evidence>
<dbReference type="AlphaFoldDB" id="A0A074ZFW5"/>
<dbReference type="InParanoid" id="A0A074ZFW5"/>
<keyword evidence="3" id="KW-1185">Reference proteome</keyword>
<reference evidence="2 3" key="1">
    <citation type="journal article" date="2014" name="BMC Genomics">
        <title>Genome sequencing of four Aureobasidium pullulans varieties: biotechnological potential, stress tolerance, and description of new species.</title>
        <authorList>
            <person name="Gostin Ar C."/>
            <person name="Ohm R.A."/>
            <person name="Kogej T."/>
            <person name="Sonjak S."/>
            <person name="Turk M."/>
            <person name="Zajc J."/>
            <person name="Zalar P."/>
            <person name="Grube M."/>
            <person name="Sun H."/>
            <person name="Han J."/>
            <person name="Sharma A."/>
            <person name="Chiniquy J."/>
            <person name="Ngan C.Y."/>
            <person name="Lipzen A."/>
            <person name="Barry K."/>
            <person name="Grigoriev I.V."/>
            <person name="Gunde-Cimerman N."/>
        </authorList>
    </citation>
    <scope>NUCLEOTIDE SEQUENCE [LARGE SCALE GENOMIC DNA]</scope>
    <source>
        <strain evidence="2 3">EXF-2481</strain>
    </source>
</reference>
<sequence>MSWPPHGSQGAPLPPSPFAPADDVQAQQYQSAVLSHQLQSTALSQRLQRNADNVRAHMVLPGTAAPPIATPVQEAQRQAATQAVHPRVAELTELKIEKQMPSSVPNTSATKRIVRTSGPIHNSHASRSPEQIAEVEKMKRHTEAQKARTAANDRAMMPPPSQINARTTTQAIQSVMQASGGTVRGHTLQPAGGAAVHRNAEHHGRNLPLTNVAPLTGDVGRERLIPTLPSGVQVHSSLASSRNVHVQGGAGRVELRKSPTSDPSRRLNVPANQSTTQGNGPRDLAGSAPSGIARQHEQTGWRPHASTPAAAQAVPASSAIDPQSSGLTQNDPGQAATRPVLSTVHSPVAVPAQSQIHTRVQPAEPVKPSTRSHLKYPKMGLSLLSATRSRSMRQHHSTRAFATNAQPSEQDSNLLVSLPDYGSPHDSQFTDVSQTDPTVDTRPITREASVAQGRQELRVDLSSAFDVEQAFRRIERKKELKKNVNSRFHDMLIHLCKVDKSLRQREFRRFLSSLGFTSSDLQREALNVLRVMLRDHRARDTRSEYTTVKRWMGGMMGYSTKEAKKARIMSEKAVEAPANDGAKKLSLFCSGGVHKLKCGHDRISNEACGMDCYGSKYQPDVDMRELGCPKCVW</sequence>
<protein>
    <submittedName>
        <fullName evidence="2">Uncharacterized protein</fullName>
    </submittedName>
</protein>